<keyword evidence="6" id="KW-1185">Reference proteome</keyword>
<evidence type="ECO:0000256" key="3">
    <source>
        <dbReference type="ARBA" id="ARBA00022691"/>
    </source>
</evidence>
<dbReference type="Proteomes" id="UP000245657">
    <property type="component" value="Unassembled WGS sequence"/>
</dbReference>
<keyword evidence="1 5" id="KW-0489">Methyltransferase</keyword>
<reference evidence="5 6" key="1">
    <citation type="submission" date="2018-05" db="EMBL/GenBank/DDBJ databases">
        <title>Draft genome of Methanospirillum lacunae Ki8-1.</title>
        <authorList>
            <person name="Dueholm M.S."/>
            <person name="Nielsen P.H."/>
            <person name="Bakmann L.F."/>
            <person name="Otzen D.E."/>
        </authorList>
    </citation>
    <scope>NUCLEOTIDE SEQUENCE [LARGE SCALE GENOMIC DNA]</scope>
    <source>
        <strain evidence="5 6">Ki8-1</strain>
    </source>
</reference>
<feature type="domain" description="Methyltransferase" evidence="4">
    <location>
        <begin position="68"/>
        <end position="161"/>
    </location>
</feature>
<dbReference type="SUPFAM" id="SSF53335">
    <property type="entry name" value="S-adenosyl-L-methionine-dependent methyltransferases"/>
    <property type="match status" value="1"/>
</dbReference>
<organism evidence="5 6">
    <name type="scientific">Methanospirillum lacunae</name>
    <dbReference type="NCBI Taxonomy" id="668570"/>
    <lineage>
        <taxon>Archaea</taxon>
        <taxon>Methanobacteriati</taxon>
        <taxon>Methanobacteriota</taxon>
        <taxon>Stenosarchaea group</taxon>
        <taxon>Methanomicrobia</taxon>
        <taxon>Methanomicrobiales</taxon>
        <taxon>Methanospirillaceae</taxon>
        <taxon>Methanospirillum</taxon>
    </lineage>
</organism>
<gene>
    <name evidence="5" type="ORF">DK846_10485</name>
</gene>
<dbReference type="GeneID" id="97547092"/>
<dbReference type="GO" id="GO:0032259">
    <property type="term" value="P:methylation"/>
    <property type="evidence" value="ECO:0007669"/>
    <property type="project" value="UniProtKB-KW"/>
</dbReference>
<evidence type="ECO:0000256" key="2">
    <source>
        <dbReference type="ARBA" id="ARBA00022679"/>
    </source>
</evidence>
<dbReference type="Pfam" id="PF13649">
    <property type="entry name" value="Methyltransf_25"/>
    <property type="match status" value="1"/>
</dbReference>
<dbReference type="PANTHER" id="PTHR43464">
    <property type="entry name" value="METHYLTRANSFERASE"/>
    <property type="match status" value="1"/>
</dbReference>
<evidence type="ECO:0000313" key="6">
    <source>
        <dbReference type="Proteomes" id="UP000245657"/>
    </source>
</evidence>
<dbReference type="RefSeq" id="WP_109968905.1">
    <property type="nucleotide sequence ID" value="NZ_CP176093.1"/>
</dbReference>
<dbReference type="EMBL" id="QGMY01000008">
    <property type="protein sequence ID" value="PWR71287.1"/>
    <property type="molecule type" value="Genomic_DNA"/>
</dbReference>
<sequence>MDSISDSLIIRSNEDIFLMLDDLLKKPDADWWDAFYADKTKPVPFFRCIPDENLHSYIEQNIFTRGRILDIGCGMGRNAIYLAKCGFIVDAIDFSSTSINWAEQNAKEHHVKVNFIRNSIFDYQAPTLYDYIYDSGCFHHIKPHRRIQYIAIISDLLKSDGYFGMTCFNQTGGADISDYDVYKDRSMHGGMGYSEQKIRKILQDHFEIVELRNMQNLKDSDLFGMDMLWAILMRKK</sequence>
<name>A0A2V2N508_9EURY</name>
<keyword evidence="3" id="KW-0949">S-adenosyl-L-methionine</keyword>
<dbReference type="PANTHER" id="PTHR43464:SF19">
    <property type="entry name" value="UBIQUINONE BIOSYNTHESIS O-METHYLTRANSFERASE, MITOCHONDRIAL"/>
    <property type="match status" value="1"/>
</dbReference>
<dbReference type="InterPro" id="IPR029063">
    <property type="entry name" value="SAM-dependent_MTases_sf"/>
</dbReference>
<evidence type="ECO:0000256" key="1">
    <source>
        <dbReference type="ARBA" id="ARBA00022603"/>
    </source>
</evidence>
<accession>A0A2V2N508</accession>
<dbReference type="AlphaFoldDB" id="A0A2V2N508"/>
<evidence type="ECO:0000259" key="4">
    <source>
        <dbReference type="Pfam" id="PF13649"/>
    </source>
</evidence>
<dbReference type="InterPro" id="IPR041698">
    <property type="entry name" value="Methyltransf_25"/>
</dbReference>
<keyword evidence="2 5" id="KW-0808">Transferase</keyword>
<proteinExistence type="predicted"/>
<dbReference type="Gene3D" id="3.40.50.150">
    <property type="entry name" value="Vaccinia Virus protein VP39"/>
    <property type="match status" value="1"/>
</dbReference>
<protein>
    <submittedName>
        <fullName evidence="5">SAM-dependent methyltransferase</fullName>
    </submittedName>
</protein>
<comment type="caution">
    <text evidence="5">The sequence shown here is derived from an EMBL/GenBank/DDBJ whole genome shotgun (WGS) entry which is preliminary data.</text>
</comment>
<dbReference type="OrthoDB" id="147504at2157"/>
<evidence type="ECO:0000313" key="5">
    <source>
        <dbReference type="EMBL" id="PWR71287.1"/>
    </source>
</evidence>
<dbReference type="GO" id="GO:0008168">
    <property type="term" value="F:methyltransferase activity"/>
    <property type="evidence" value="ECO:0007669"/>
    <property type="project" value="UniProtKB-KW"/>
</dbReference>
<dbReference type="CDD" id="cd02440">
    <property type="entry name" value="AdoMet_MTases"/>
    <property type="match status" value="1"/>
</dbReference>